<dbReference type="OrthoDB" id="9803155at2"/>
<dbReference type="NCBIfam" id="TIGR00761">
    <property type="entry name" value="argB"/>
    <property type="match status" value="1"/>
</dbReference>
<evidence type="ECO:0000313" key="11">
    <source>
        <dbReference type="EMBL" id="RRJ90374.1"/>
    </source>
</evidence>
<dbReference type="CDD" id="cd04238">
    <property type="entry name" value="AAK_NAGK-like"/>
    <property type="match status" value="1"/>
</dbReference>
<dbReference type="EMBL" id="RQVQ01000017">
    <property type="protein sequence ID" value="RRJ90374.1"/>
    <property type="molecule type" value="Genomic_DNA"/>
</dbReference>
<evidence type="ECO:0000256" key="4">
    <source>
        <dbReference type="ARBA" id="ARBA00022679"/>
    </source>
</evidence>
<dbReference type="InterPro" id="IPR037528">
    <property type="entry name" value="ArgB"/>
</dbReference>
<dbReference type="InterPro" id="IPR036393">
    <property type="entry name" value="AceGlu_kinase-like_sf"/>
</dbReference>
<reference evidence="11 12" key="1">
    <citation type="submission" date="2018-11" db="EMBL/GenBank/DDBJ databases">
        <title>Flavobacterium sp. nov., YIM 102701-2 draft genome.</title>
        <authorList>
            <person name="Li G."/>
            <person name="Jiang Y."/>
        </authorList>
    </citation>
    <scope>NUCLEOTIDE SEQUENCE [LARGE SCALE GENOMIC DNA]</scope>
    <source>
        <strain evidence="11 12">YIM 102701-2</strain>
    </source>
</reference>
<feature type="site" description="Transition state stabilizer" evidence="9">
    <location>
        <position position="8"/>
    </location>
</feature>
<evidence type="ECO:0000313" key="12">
    <source>
        <dbReference type="Proteomes" id="UP000275719"/>
    </source>
</evidence>
<dbReference type="UniPathway" id="UPA00068">
    <property type="reaction ID" value="UER00107"/>
</dbReference>
<dbReference type="SUPFAM" id="SSF53633">
    <property type="entry name" value="Carbamate kinase-like"/>
    <property type="match status" value="1"/>
</dbReference>
<evidence type="ECO:0000256" key="3">
    <source>
        <dbReference type="ARBA" id="ARBA00022605"/>
    </source>
</evidence>
<keyword evidence="4 9" id="KW-0808">Transferase</keyword>
<dbReference type="GO" id="GO:0005524">
    <property type="term" value="F:ATP binding"/>
    <property type="evidence" value="ECO:0007669"/>
    <property type="project" value="UniProtKB-UniRule"/>
</dbReference>
<keyword evidence="12" id="KW-1185">Reference proteome</keyword>
<evidence type="ECO:0000256" key="8">
    <source>
        <dbReference type="ARBA" id="ARBA00048141"/>
    </source>
</evidence>
<keyword evidence="7 9" id="KW-0067">ATP-binding</keyword>
<evidence type="ECO:0000256" key="5">
    <source>
        <dbReference type="ARBA" id="ARBA00022741"/>
    </source>
</evidence>
<keyword evidence="6 9" id="KW-0418">Kinase</keyword>
<protein>
    <recommendedName>
        <fullName evidence="9">Acetylglutamate kinase</fullName>
        <ecNumber evidence="9">2.7.2.8</ecNumber>
    </recommendedName>
    <alternativeName>
        <fullName evidence="9">N-acetyl-L-glutamate 5-phosphotransferase</fullName>
    </alternativeName>
    <alternativeName>
        <fullName evidence="9">NAG kinase</fullName>
        <shortName evidence="9">NAGK</shortName>
    </alternativeName>
</protein>
<dbReference type="GO" id="GO:0003991">
    <property type="term" value="F:acetylglutamate kinase activity"/>
    <property type="evidence" value="ECO:0007669"/>
    <property type="project" value="UniProtKB-UniRule"/>
</dbReference>
<comment type="subcellular location">
    <subcellularLocation>
        <location evidence="9">Cytoplasm</location>
    </subcellularLocation>
</comment>
<dbReference type="Proteomes" id="UP000275719">
    <property type="component" value="Unassembled WGS sequence"/>
</dbReference>
<keyword evidence="3 9" id="KW-0028">Amino-acid biosynthesis</keyword>
<keyword evidence="2 9" id="KW-0055">Arginine biosynthesis</keyword>
<accession>A0A3P3W6M0</accession>
<evidence type="ECO:0000256" key="7">
    <source>
        <dbReference type="ARBA" id="ARBA00022840"/>
    </source>
</evidence>
<dbReference type="GO" id="GO:0042450">
    <property type="term" value="P:L-arginine biosynthetic process via ornithine"/>
    <property type="evidence" value="ECO:0007669"/>
    <property type="project" value="UniProtKB-UniRule"/>
</dbReference>
<evidence type="ECO:0000256" key="2">
    <source>
        <dbReference type="ARBA" id="ARBA00022571"/>
    </source>
</evidence>
<comment type="caution">
    <text evidence="11">The sequence shown here is derived from an EMBL/GenBank/DDBJ whole genome shotgun (WGS) entry which is preliminary data.</text>
</comment>
<evidence type="ECO:0000256" key="6">
    <source>
        <dbReference type="ARBA" id="ARBA00022777"/>
    </source>
</evidence>
<gene>
    <name evidence="9 11" type="primary">argB</name>
    <name evidence="11" type="ORF">EG240_08975</name>
</gene>
<dbReference type="PANTHER" id="PTHR23342:SF0">
    <property type="entry name" value="N-ACETYLGLUTAMATE SYNTHASE, MITOCHONDRIAL"/>
    <property type="match status" value="1"/>
</dbReference>
<feature type="binding site" evidence="9">
    <location>
        <begin position="40"/>
        <end position="41"/>
    </location>
    <ligand>
        <name>substrate</name>
    </ligand>
</feature>
<dbReference type="EC" id="2.7.2.8" evidence="9"/>
<evidence type="ECO:0000259" key="10">
    <source>
        <dbReference type="Pfam" id="PF00696"/>
    </source>
</evidence>
<keyword evidence="5 9" id="KW-0547">Nucleotide-binding</keyword>
<feature type="binding site" evidence="9">
    <location>
        <position position="62"/>
    </location>
    <ligand>
        <name>substrate</name>
    </ligand>
</feature>
<dbReference type="Pfam" id="PF00696">
    <property type="entry name" value="AA_kinase"/>
    <property type="match status" value="1"/>
</dbReference>
<comment type="similarity">
    <text evidence="9">Belongs to the acetylglutamate kinase family. ArgB subfamily.</text>
</comment>
<name>A0A3P3W6M0_9FLAO</name>
<organism evidence="11 12">
    <name type="scientific">Paenimyroides tangerinum</name>
    <dbReference type="NCBI Taxonomy" id="2488728"/>
    <lineage>
        <taxon>Bacteria</taxon>
        <taxon>Pseudomonadati</taxon>
        <taxon>Bacteroidota</taxon>
        <taxon>Flavobacteriia</taxon>
        <taxon>Flavobacteriales</taxon>
        <taxon>Flavobacteriaceae</taxon>
        <taxon>Paenimyroides</taxon>
    </lineage>
</organism>
<dbReference type="InterPro" id="IPR004662">
    <property type="entry name" value="AcgluKinase_fam"/>
</dbReference>
<comment type="catalytic activity">
    <reaction evidence="8 9">
        <text>N-acetyl-L-glutamate + ATP = N-acetyl-L-glutamyl 5-phosphate + ADP</text>
        <dbReference type="Rhea" id="RHEA:14629"/>
        <dbReference type="ChEBI" id="CHEBI:30616"/>
        <dbReference type="ChEBI" id="CHEBI:44337"/>
        <dbReference type="ChEBI" id="CHEBI:57936"/>
        <dbReference type="ChEBI" id="CHEBI:456216"/>
        <dbReference type="EC" id="2.7.2.8"/>
    </reaction>
</comment>
<dbReference type="GO" id="GO:0005737">
    <property type="term" value="C:cytoplasm"/>
    <property type="evidence" value="ECO:0007669"/>
    <property type="project" value="UniProtKB-SubCell"/>
</dbReference>
<feature type="binding site" evidence="9">
    <location>
        <position position="159"/>
    </location>
    <ligand>
        <name>substrate</name>
    </ligand>
</feature>
<comment type="pathway">
    <text evidence="1 9">Amino-acid biosynthesis; L-arginine biosynthesis; N(2)-acetyl-L-ornithine from L-glutamate: step 2/4.</text>
</comment>
<dbReference type="PANTHER" id="PTHR23342">
    <property type="entry name" value="N-ACETYLGLUTAMATE SYNTHASE"/>
    <property type="match status" value="1"/>
</dbReference>
<keyword evidence="9" id="KW-0963">Cytoplasm</keyword>
<dbReference type="RefSeq" id="WP_125019059.1">
    <property type="nucleotide sequence ID" value="NZ_RQVQ01000017.1"/>
</dbReference>
<evidence type="ECO:0000256" key="9">
    <source>
        <dbReference type="HAMAP-Rule" id="MF_00082"/>
    </source>
</evidence>
<sequence length="259" mass="28370">MEKLTLVKIGGNIIDNETALTDFLNLFHQIQGKKILVHGGGKIATELSQKLGLNPEMVKGRRITDAEMLKVVTMVYAGLTNKTIVAKLQALKENALGLTGADGNVIVAEKRPIFEVDYGFVGDITEENINTDFLRDLLDRNYLPVFSAITHDGQGQLFNTNADTVASTISIALAQFYEVDLIYSFEKKGVLKDINDENSVIHSINELNFNTFVEEKIIADGMIPKITNALQAVDKGVSKVIIKNANDLLDAFAGTIVTK</sequence>
<dbReference type="AlphaFoldDB" id="A0A3P3W6M0"/>
<comment type="function">
    <text evidence="9">Catalyzes the ATP-dependent phosphorylation of N-acetyl-L-glutamate.</text>
</comment>
<dbReference type="PIRSF" id="PIRSF000728">
    <property type="entry name" value="NAGK"/>
    <property type="match status" value="1"/>
</dbReference>
<dbReference type="InterPro" id="IPR001048">
    <property type="entry name" value="Asp/Glu/Uridylate_kinase"/>
</dbReference>
<feature type="domain" description="Aspartate/glutamate/uridylate kinase" evidence="10">
    <location>
        <begin position="3"/>
        <end position="244"/>
    </location>
</feature>
<dbReference type="Gene3D" id="3.40.1160.10">
    <property type="entry name" value="Acetylglutamate kinase-like"/>
    <property type="match status" value="1"/>
</dbReference>
<proteinExistence type="inferred from homology"/>
<feature type="site" description="Transition state stabilizer" evidence="9">
    <location>
        <position position="225"/>
    </location>
</feature>
<evidence type="ECO:0000256" key="1">
    <source>
        <dbReference type="ARBA" id="ARBA00004828"/>
    </source>
</evidence>
<dbReference type="HAMAP" id="MF_00082">
    <property type="entry name" value="ArgB"/>
    <property type="match status" value="1"/>
</dbReference>